<dbReference type="Proteomes" id="UP000569914">
    <property type="component" value="Unassembled WGS sequence"/>
</dbReference>
<dbReference type="RefSeq" id="WP_179756927.1">
    <property type="nucleotide sequence ID" value="NZ_JACCBU010000001.1"/>
</dbReference>
<dbReference type="PANTHER" id="PTHR43649">
    <property type="entry name" value="ARABINOSE-BINDING PROTEIN-RELATED"/>
    <property type="match status" value="1"/>
</dbReference>
<gene>
    <name evidence="1" type="ORF">BKA15_005873</name>
</gene>
<protein>
    <submittedName>
        <fullName evidence="1">Putative aldouronate transport system substrate-binding protein</fullName>
    </submittedName>
</protein>
<dbReference type="InterPro" id="IPR050490">
    <property type="entry name" value="Bact_solute-bd_prot1"/>
</dbReference>
<evidence type="ECO:0000313" key="2">
    <source>
        <dbReference type="Proteomes" id="UP000569914"/>
    </source>
</evidence>
<dbReference type="Pfam" id="PF01547">
    <property type="entry name" value="SBP_bac_1"/>
    <property type="match status" value="1"/>
</dbReference>
<dbReference type="AlphaFoldDB" id="A0A7Y9ID17"/>
<dbReference type="PROSITE" id="PS51318">
    <property type="entry name" value="TAT"/>
    <property type="match status" value="1"/>
</dbReference>
<name>A0A7Y9ID17_9ACTN</name>
<dbReference type="PANTHER" id="PTHR43649:SF12">
    <property type="entry name" value="DIACETYLCHITOBIOSE BINDING PROTEIN DASA"/>
    <property type="match status" value="1"/>
</dbReference>
<accession>A0A7Y9ID17</accession>
<dbReference type="SUPFAM" id="SSF53850">
    <property type="entry name" value="Periplasmic binding protein-like II"/>
    <property type="match status" value="1"/>
</dbReference>
<dbReference type="EMBL" id="JACCBU010000001">
    <property type="protein sequence ID" value="NYE74544.1"/>
    <property type="molecule type" value="Genomic_DNA"/>
</dbReference>
<sequence length="547" mass="59252">MTRVPPTDPTQRLDRRTLLSGAAAVTGGLALTTALPGCTTPEQRESVAAGAAVDLPTYRATAGAEPQFPSTGPDVMPGFTEYPRESVAPATDGTPPIKSGKPLTILTNVNTTIPPALGQNAFWRGMNERVGAELTYIMAPNADYLPKLQVSIAGGDLPDIVQFRGIPNLPQLLERSFVDLSEYVSGDNIARYPNLAAIPTASWRSMIYNRRIYGFPLNRSTLGDIVTARIDLIEERGANPDPQSYQEFLDAARVLTEPKRNRWAMCNPIALINWTLQMLDAPNGWAEEGGRFTHQLEDEKYKQALDAAAQQWKEGLFHPDSFSVGTRTTEWYNGGIIGISTGGASPATWDAGAPGTRSGALVPPKFDGGGYAVKFLGSGIYGGPVCIRKAEKARVDEIVELFNYLASPFGSTEHQYIAYGSEGTDFTYQGNNPVPTDQALLERNLPITYTGAPAQVNFSAVSPGAVENDYAYQKKCAEITKANASSGLYSATEQEKGNSLRTRLDDLATEIILGRKPVTDWDAAMDTWRREGGDQIRAEYEAAIEAN</sequence>
<dbReference type="InterPro" id="IPR006311">
    <property type="entry name" value="TAT_signal"/>
</dbReference>
<proteinExistence type="predicted"/>
<comment type="caution">
    <text evidence="1">The sequence shown here is derived from an EMBL/GenBank/DDBJ whole genome shotgun (WGS) entry which is preliminary data.</text>
</comment>
<dbReference type="InterPro" id="IPR006059">
    <property type="entry name" value="SBP"/>
</dbReference>
<dbReference type="Gene3D" id="3.40.190.10">
    <property type="entry name" value="Periplasmic binding protein-like II"/>
    <property type="match status" value="1"/>
</dbReference>
<reference evidence="1 2" key="1">
    <citation type="submission" date="2020-07" db="EMBL/GenBank/DDBJ databases">
        <title>Sequencing the genomes of 1000 actinobacteria strains.</title>
        <authorList>
            <person name="Klenk H.-P."/>
        </authorList>
    </citation>
    <scope>NUCLEOTIDE SEQUENCE [LARGE SCALE GENOMIC DNA]</scope>
    <source>
        <strain evidence="1 2">DSM 22083</strain>
    </source>
</reference>
<keyword evidence="2" id="KW-1185">Reference proteome</keyword>
<organism evidence="1 2">
    <name type="scientific">Microlunatus parietis</name>
    <dbReference type="NCBI Taxonomy" id="682979"/>
    <lineage>
        <taxon>Bacteria</taxon>
        <taxon>Bacillati</taxon>
        <taxon>Actinomycetota</taxon>
        <taxon>Actinomycetes</taxon>
        <taxon>Propionibacteriales</taxon>
        <taxon>Propionibacteriaceae</taxon>
        <taxon>Microlunatus</taxon>
    </lineage>
</organism>
<evidence type="ECO:0000313" key="1">
    <source>
        <dbReference type="EMBL" id="NYE74544.1"/>
    </source>
</evidence>